<evidence type="ECO:0000313" key="3">
    <source>
        <dbReference type="Proteomes" id="UP001217963"/>
    </source>
</evidence>
<protein>
    <submittedName>
        <fullName evidence="2">UPF0235 protein YggU</fullName>
    </submittedName>
</protein>
<organism evidence="2 3">
    <name type="scientific">Encephalitozoon hellem</name>
    <name type="common">Microsporidian parasite</name>
    <dbReference type="NCBI Taxonomy" id="27973"/>
    <lineage>
        <taxon>Eukaryota</taxon>
        <taxon>Fungi</taxon>
        <taxon>Fungi incertae sedis</taxon>
        <taxon>Microsporidia</taxon>
        <taxon>Unikaryonidae</taxon>
        <taxon>Encephalitozoon</taxon>
    </lineage>
</organism>
<dbReference type="NCBIfam" id="TIGR00251">
    <property type="entry name" value="DUF167 family protein"/>
    <property type="match status" value="1"/>
</dbReference>
<dbReference type="InterPro" id="IPR036591">
    <property type="entry name" value="YggU-like_sf"/>
</dbReference>
<comment type="similarity">
    <text evidence="1">Belongs to the UPF0235 family.</text>
</comment>
<dbReference type="SUPFAM" id="SSF69786">
    <property type="entry name" value="YggU-like"/>
    <property type="match status" value="1"/>
</dbReference>
<name>A0ABY8CKN6_ENCHE</name>
<dbReference type="EMBL" id="CP119068">
    <property type="protein sequence ID" value="WEL38976.1"/>
    <property type="molecule type" value="Genomic_DNA"/>
</dbReference>
<dbReference type="PANTHER" id="PTHR13420">
    <property type="entry name" value="UPF0235 PROTEIN C15ORF40"/>
    <property type="match status" value="1"/>
</dbReference>
<reference evidence="2 3" key="1">
    <citation type="submission" date="2023-02" db="EMBL/GenBank/DDBJ databases">
        <title>Encephalitozoon hellem ATCC 50451 complete genome.</title>
        <authorList>
            <person name="Mascarenhas dos Santos A.C."/>
            <person name="Julian A.T."/>
            <person name="Pombert J.-F."/>
        </authorList>
    </citation>
    <scope>NUCLEOTIDE SEQUENCE [LARGE SCALE GENOMIC DNA]</scope>
    <source>
        <strain evidence="2 3">ATCC 50451</strain>
    </source>
</reference>
<sequence>MAWYCIQDKKLRLSVWARPNARSTGVREVTDTEIVVNINAPPTDNKANKELTGFVSKMLKIPKSSVKILAGATSTHKTVEVSAWEGSVESMEAAVKKMLE</sequence>
<dbReference type="Proteomes" id="UP001217963">
    <property type="component" value="Chromosome VII"/>
</dbReference>
<dbReference type="Pfam" id="PF02594">
    <property type="entry name" value="DUF167"/>
    <property type="match status" value="1"/>
</dbReference>
<accession>A0ABY8CKN6</accession>
<evidence type="ECO:0000313" key="2">
    <source>
        <dbReference type="EMBL" id="WEL38976.1"/>
    </source>
</evidence>
<keyword evidence="3" id="KW-1185">Reference proteome</keyword>
<dbReference type="Gene3D" id="3.30.1200.10">
    <property type="entry name" value="YggU-like"/>
    <property type="match status" value="1"/>
</dbReference>
<dbReference type="SMART" id="SM01152">
    <property type="entry name" value="DUF167"/>
    <property type="match status" value="1"/>
</dbReference>
<dbReference type="InterPro" id="IPR003746">
    <property type="entry name" value="DUF167"/>
</dbReference>
<proteinExistence type="inferred from homology"/>
<dbReference type="HAMAP" id="MF_00634">
    <property type="entry name" value="UPF0235"/>
    <property type="match status" value="1"/>
</dbReference>
<evidence type="ECO:0000256" key="1">
    <source>
        <dbReference type="ARBA" id="ARBA00010364"/>
    </source>
</evidence>
<dbReference type="PANTHER" id="PTHR13420:SF7">
    <property type="entry name" value="UPF0235 PROTEIN C15ORF40"/>
    <property type="match status" value="1"/>
</dbReference>
<gene>
    <name evidence="2" type="ORF">PFJ87_07g00520</name>
</gene>